<dbReference type="SUPFAM" id="SSF56112">
    <property type="entry name" value="Protein kinase-like (PK-like)"/>
    <property type="match status" value="1"/>
</dbReference>
<comment type="caution">
    <text evidence="2">The sequence shown here is derived from an EMBL/GenBank/DDBJ whole genome shotgun (WGS) entry which is preliminary data.</text>
</comment>
<evidence type="ECO:0000313" key="3">
    <source>
        <dbReference type="Proteomes" id="UP000034164"/>
    </source>
</evidence>
<dbReference type="InterPro" id="IPR011009">
    <property type="entry name" value="Kinase-like_dom_sf"/>
</dbReference>
<dbReference type="GO" id="GO:0004672">
    <property type="term" value="F:protein kinase activity"/>
    <property type="evidence" value="ECO:0007669"/>
    <property type="project" value="InterPro"/>
</dbReference>
<organism evidence="2 3">
    <name type="scientific">[Emmonsia] crescens</name>
    <dbReference type="NCBI Taxonomy" id="73230"/>
    <lineage>
        <taxon>Eukaryota</taxon>
        <taxon>Fungi</taxon>
        <taxon>Dikarya</taxon>
        <taxon>Ascomycota</taxon>
        <taxon>Pezizomycotina</taxon>
        <taxon>Eurotiomycetes</taxon>
        <taxon>Eurotiomycetidae</taxon>
        <taxon>Onygenales</taxon>
        <taxon>Ajellomycetaceae</taxon>
        <taxon>Emergomyces</taxon>
    </lineage>
</organism>
<dbReference type="PROSITE" id="PS50011">
    <property type="entry name" value="PROTEIN_KINASE_DOM"/>
    <property type="match status" value="1"/>
</dbReference>
<dbReference type="PANTHER" id="PTHR38248">
    <property type="entry name" value="FUNK1 6"/>
    <property type="match status" value="1"/>
</dbReference>
<dbReference type="InterPro" id="IPR000719">
    <property type="entry name" value="Prot_kinase_dom"/>
</dbReference>
<protein>
    <recommendedName>
        <fullName evidence="1">Protein kinase domain-containing protein</fullName>
    </recommendedName>
</protein>
<dbReference type="PANTHER" id="PTHR38248:SF2">
    <property type="entry name" value="FUNK1 11"/>
    <property type="match status" value="1"/>
</dbReference>
<dbReference type="Proteomes" id="UP000034164">
    <property type="component" value="Unassembled WGS sequence"/>
</dbReference>
<name>A0A0G2HP81_9EURO</name>
<dbReference type="VEuPathDB" id="FungiDB:EMCG_00851"/>
<dbReference type="AlphaFoldDB" id="A0A0G2HP81"/>
<dbReference type="InterPro" id="IPR040976">
    <property type="entry name" value="Pkinase_fungal"/>
</dbReference>
<dbReference type="Gene3D" id="1.10.510.10">
    <property type="entry name" value="Transferase(Phosphotransferase) domain 1"/>
    <property type="match status" value="1"/>
</dbReference>
<proteinExistence type="predicted"/>
<sequence>MSLHDEAGLIQCDVSPRNLMVNEDKDNPSWPAFLIDLDLAIRVQRDGSSGARGKTGTRAFMAIGVLYGEKHCFMHDLESFFWVLFWMCIHYDGPGKGRVVKQFEKWNYMDTEELAHAKKGIVTDEGDFLRITEDHFTPYYQSLIPCVNRTAPCLSRRRTVEETKFQSIREHD</sequence>
<feature type="domain" description="Protein kinase" evidence="1">
    <location>
        <begin position="1"/>
        <end position="172"/>
    </location>
</feature>
<dbReference type="Pfam" id="PF17667">
    <property type="entry name" value="Pkinase_fungal"/>
    <property type="match status" value="1"/>
</dbReference>
<evidence type="ECO:0000259" key="1">
    <source>
        <dbReference type="PROSITE" id="PS50011"/>
    </source>
</evidence>
<accession>A0A0G2HP81</accession>
<gene>
    <name evidence="2" type="ORF">EMCG_00851</name>
</gene>
<reference evidence="3" key="1">
    <citation type="journal article" date="2015" name="PLoS Genet.">
        <title>The dynamic genome and transcriptome of the human fungal pathogen Blastomyces and close relative Emmonsia.</title>
        <authorList>
            <person name="Munoz J.F."/>
            <person name="Gauthier G.M."/>
            <person name="Desjardins C.A."/>
            <person name="Gallo J.E."/>
            <person name="Holder J."/>
            <person name="Sullivan T.D."/>
            <person name="Marty A.J."/>
            <person name="Carmen J.C."/>
            <person name="Chen Z."/>
            <person name="Ding L."/>
            <person name="Gujja S."/>
            <person name="Magrini V."/>
            <person name="Misas E."/>
            <person name="Mitreva M."/>
            <person name="Priest M."/>
            <person name="Saif S."/>
            <person name="Whiston E.A."/>
            <person name="Young S."/>
            <person name="Zeng Q."/>
            <person name="Goldman W.E."/>
            <person name="Mardis E.R."/>
            <person name="Taylor J.W."/>
            <person name="McEwen J.G."/>
            <person name="Clay O.K."/>
            <person name="Klein B.S."/>
            <person name="Cuomo C.A."/>
        </authorList>
    </citation>
    <scope>NUCLEOTIDE SEQUENCE [LARGE SCALE GENOMIC DNA]</scope>
    <source>
        <strain evidence="3">UAMH 3008</strain>
    </source>
</reference>
<dbReference type="EMBL" id="LCZI01001658">
    <property type="protein sequence ID" value="KKZ59808.1"/>
    <property type="molecule type" value="Genomic_DNA"/>
</dbReference>
<dbReference type="OrthoDB" id="4177776at2759"/>
<evidence type="ECO:0000313" key="2">
    <source>
        <dbReference type="EMBL" id="KKZ59808.1"/>
    </source>
</evidence>
<dbReference type="GO" id="GO:0005524">
    <property type="term" value="F:ATP binding"/>
    <property type="evidence" value="ECO:0007669"/>
    <property type="project" value="InterPro"/>
</dbReference>